<dbReference type="HOGENOM" id="CLU_141016_0_0_10"/>
<comment type="caution">
    <text evidence="2">The sequence shown here is derived from an EMBL/GenBank/DDBJ whole genome shotgun (WGS) entry which is preliminary data.</text>
</comment>
<dbReference type="EMBL" id="JNGW01000109">
    <property type="protein sequence ID" value="KDR51386.1"/>
    <property type="molecule type" value="Genomic_DNA"/>
</dbReference>
<gene>
    <name evidence="2" type="ORF">HMPREF1991_02541</name>
</gene>
<name>A0A069QNG2_HOYLO</name>
<organism evidence="2 3">
    <name type="scientific">Hoylesella loescheii DSM 19665 = JCM 12249 = ATCC 15930</name>
    <dbReference type="NCBI Taxonomy" id="1122985"/>
    <lineage>
        <taxon>Bacteria</taxon>
        <taxon>Pseudomonadati</taxon>
        <taxon>Bacteroidota</taxon>
        <taxon>Bacteroidia</taxon>
        <taxon>Bacteroidales</taxon>
        <taxon>Prevotellaceae</taxon>
        <taxon>Hoylesella</taxon>
    </lineage>
</organism>
<keyword evidence="3" id="KW-1185">Reference proteome</keyword>
<proteinExistence type="predicted"/>
<dbReference type="Pfam" id="PF11888">
    <property type="entry name" value="DUF3408"/>
    <property type="match status" value="1"/>
</dbReference>
<dbReference type="InterPro" id="IPR021823">
    <property type="entry name" value="DUF3408"/>
</dbReference>
<dbReference type="PATRIC" id="fig|1122985.7.peg.2631"/>
<evidence type="ECO:0000313" key="2">
    <source>
        <dbReference type="EMBL" id="KDR51386.1"/>
    </source>
</evidence>
<keyword evidence="1" id="KW-1133">Transmembrane helix</keyword>
<keyword evidence="1" id="KW-0812">Transmembrane</keyword>
<evidence type="ECO:0008006" key="4">
    <source>
        <dbReference type="Google" id="ProtNLM"/>
    </source>
</evidence>
<evidence type="ECO:0000313" key="3">
    <source>
        <dbReference type="Proteomes" id="UP000027442"/>
    </source>
</evidence>
<protein>
    <recommendedName>
        <fullName evidence="4">DUF3408 domain-containing protein</fullName>
    </recommendedName>
</protein>
<feature type="transmembrane region" description="Helical" evidence="1">
    <location>
        <begin position="6"/>
        <end position="27"/>
    </location>
</feature>
<reference evidence="2 3" key="1">
    <citation type="submission" date="2013-08" db="EMBL/GenBank/DDBJ databases">
        <authorList>
            <person name="Weinstock G."/>
            <person name="Sodergren E."/>
            <person name="Wylie T."/>
            <person name="Fulton L."/>
            <person name="Fulton R."/>
            <person name="Fronick C."/>
            <person name="O'Laughlin M."/>
            <person name="Godfrey J."/>
            <person name="Miner T."/>
            <person name="Herter B."/>
            <person name="Appelbaum E."/>
            <person name="Cordes M."/>
            <person name="Lek S."/>
            <person name="Wollam A."/>
            <person name="Pepin K.H."/>
            <person name="Palsikar V.B."/>
            <person name="Mitreva M."/>
            <person name="Wilson R.K."/>
        </authorList>
    </citation>
    <scope>NUCLEOTIDE SEQUENCE [LARGE SCALE GENOMIC DNA]</scope>
    <source>
        <strain evidence="2 3">ATCC 15930</strain>
    </source>
</reference>
<dbReference type="Proteomes" id="UP000027442">
    <property type="component" value="Unassembled WGS sequence"/>
</dbReference>
<evidence type="ECO:0000256" key="1">
    <source>
        <dbReference type="SAM" id="Phobius"/>
    </source>
</evidence>
<accession>A0A069QNG2</accession>
<keyword evidence="1" id="KW-0472">Membrane</keyword>
<dbReference type="AlphaFoldDB" id="A0A069QNG2"/>
<sequence length="158" mass="18536">MTTIDFLILFLVFSNILLIVYCSVIFFQVYIRDRNTKEDNTDNPTQVKKTASGTQHLMEDRKDLTGADYLADFMLQSTEEQWEDYKTKFFIPRRSRNKSGFTINTETLTILRNVLRDTKAETTLTAYIENILTNHLKAHQELINEIADKQKLKNTLYL</sequence>
<dbReference type="RefSeq" id="WP_018968437.1">
    <property type="nucleotide sequence ID" value="NZ_KB899229.1"/>
</dbReference>